<dbReference type="InterPro" id="IPR021244">
    <property type="entry name" value="DUF2802"/>
</dbReference>
<dbReference type="Pfam" id="PF10975">
    <property type="entry name" value="DUF2802"/>
    <property type="match status" value="1"/>
</dbReference>
<keyword evidence="3" id="KW-1185">Reference proteome</keyword>
<comment type="caution">
    <text evidence="2">The sequence shown here is derived from an EMBL/GenBank/DDBJ whole genome shotgun (WGS) entry which is preliminary data.</text>
</comment>
<keyword evidence="1" id="KW-0175">Coiled coil</keyword>
<organism evidence="2 3">
    <name type="scientific">Neptunicella marina</name>
    <dbReference type="NCBI Taxonomy" id="2125989"/>
    <lineage>
        <taxon>Bacteria</taxon>
        <taxon>Pseudomonadati</taxon>
        <taxon>Pseudomonadota</taxon>
        <taxon>Gammaproteobacteria</taxon>
        <taxon>Alteromonadales</taxon>
        <taxon>Alteromonadaceae</taxon>
        <taxon>Neptunicella</taxon>
    </lineage>
</organism>
<dbReference type="Proteomes" id="UP000601768">
    <property type="component" value="Unassembled WGS sequence"/>
</dbReference>
<proteinExistence type="predicted"/>
<dbReference type="RefSeq" id="WP_186505435.1">
    <property type="nucleotide sequence ID" value="NZ_JACNEP010000002.1"/>
</dbReference>
<gene>
    <name evidence="2" type="ORF">H8B19_03735</name>
</gene>
<evidence type="ECO:0000313" key="2">
    <source>
        <dbReference type="EMBL" id="MBC3764974.1"/>
    </source>
</evidence>
<evidence type="ECO:0000256" key="1">
    <source>
        <dbReference type="SAM" id="Coils"/>
    </source>
</evidence>
<name>A0A8J6IR94_9ALTE</name>
<dbReference type="AlphaFoldDB" id="A0A8J6IR94"/>
<reference evidence="2" key="1">
    <citation type="journal article" date="2018" name="Int. J. Syst. Evol. Microbiol.">
        <title>Neptunicella marina gen. nov., sp. nov., isolated from surface seawater.</title>
        <authorList>
            <person name="Liu X."/>
            <person name="Lai Q."/>
            <person name="Du Y."/>
            <person name="Zhang X."/>
            <person name="Liu Z."/>
            <person name="Sun F."/>
            <person name="Shao Z."/>
        </authorList>
    </citation>
    <scope>NUCLEOTIDE SEQUENCE</scope>
    <source>
        <strain evidence="2">S27-2</strain>
    </source>
</reference>
<accession>A0A8J6IR94</accession>
<reference evidence="2" key="2">
    <citation type="submission" date="2020-08" db="EMBL/GenBank/DDBJ databases">
        <authorList>
            <person name="Lai Q."/>
        </authorList>
    </citation>
    <scope>NUCLEOTIDE SEQUENCE</scope>
    <source>
        <strain evidence="2">S27-2</strain>
    </source>
</reference>
<sequence length="136" mass="15776">MMQWYVICAVTLILVLLFLWLWQQQKQLAEHLRQKIQTQDKNLLDLKAELQLQHEAIHELRTGSLGVGQKVQTLVRQLQETQAKQDEMEEHDPDSKLYGHAAKLAQQGASIEEIVEECELTRGEAELLIQLHRQSN</sequence>
<protein>
    <submittedName>
        <fullName evidence="2">DUF2802 domain-containing protein</fullName>
    </submittedName>
</protein>
<feature type="coiled-coil region" evidence="1">
    <location>
        <begin position="29"/>
        <end position="91"/>
    </location>
</feature>
<evidence type="ECO:0000313" key="3">
    <source>
        <dbReference type="Proteomes" id="UP000601768"/>
    </source>
</evidence>
<dbReference type="EMBL" id="JACNEP010000002">
    <property type="protein sequence ID" value="MBC3764974.1"/>
    <property type="molecule type" value="Genomic_DNA"/>
</dbReference>